<organism evidence="1 2">
    <name type="scientific">Selenomonas ruminantium</name>
    <dbReference type="NCBI Taxonomy" id="971"/>
    <lineage>
        <taxon>Bacteria</taxon>
        <taxon>Bacillati</taxon>
        <taxon>Bacillota</taxon>
        <taxon>Negativicutes</taxon>
        <taxon>Selenomonadales</taxon>
        <taxon>Selenomonadaceae</taxon>
        <taxon>Selenomonas</taxon>
    </lineage>
</organism>
<accession>A0A927ZVP7</accession>
<dbReference type="AlphaFoldDB" id="A0A927ZVP7"/>
<name>A0A927ZVP7_SELRU</name>
<dbReference type="EMBL" id="SVBY01000137">
    <property type="protein sequence ID" value="MBE6093770.1"/>
    <property type="molecule type" value="Genomic_DNA"/>
</dbReference>
<reference evidence="1" key="1">
    <citation type="submission" date="2019-04" db="EMBL/GenBank/DDBJ databases">
        <title>Evolution of Biomass-Degrading Anaerobic Consortia Revealed by Metagenomics.</title>
        <authorList>
            <person name="Peng X."/>
        </authorList>
    </citation>
    <scope>NUCLEOTIDE SEQUENCE</scope>
    <source>
        <strain evidence="1">SIG240</strain>
    </source>
</reference>
<feature type="non-terminal residue" evidence="1">
    <location>
        <position position="1"/>
    </location>
</feature>
<comment type="caution">
    <text evidence="1">The sequence shown here is derived from an EMBL/GenBank/DDBJ whole genome shotgun (WGS) entry which is preliminary data.</text>
</comment>
<sequence length="64" mass="7025">DLKNCEAPSCVDLAVARKEAGKHIDVFRHCQHCRADAVGVPGKNNFSQEVYKGLLQAKETFSHG</sequence>
<proteinExistence type="predicted"/>
<gene>
    <name evidence="1" type="ORF">E7201_11505</name>
</gene>
<protein>
    <submittedName>
        <fullName evidence="1">Nitrogen fixation protein NifB</fullName>
    </submittedName>
</protein>
<dbReference type="Proteomes" id="UP000761380">
    <property type="component" value="Unassembled WGS sequence"/>
</dbReference>
<evidence type="ECO:0000313" key="2">
    <source>
        <dbReference type="Proteomes" id="UP000761380"/>
    </source>
</evidence>
<evidence type="ECO:0000313" key="1">
    <source>
        <dbReference type="EMBL" id="MBE6093770.1"/>
    </source>
</evidence>